<sequence length="47" mass="5482">MIIIVLLIIVAFFICFVIGNVFTDHKHQKNLSKRDQILEDQKKGLIK</sequence>
<accession>A0A644XID0</accession>
<dbReference type="EMBL" id="VSSQ01002458">
    <property type="protein sequence ID" value="MPM15531.1"/>
    <property type="molecule type" value="Genomic_DNA"/>
</dbReference>
<dbReference type="AlphaFoldDB" id="A0A644XID0"/>
<gene>
    <name evidence="1" type="ORF">SDC9_61902</name>
</gene>
<name>A0A644XID0_9ZZZZ</name>
<comment type="caution">
    <text evidence="1">The sequence shown here is derived from an EMBL/GenBank/DDBJ whole genome shotgun (WGS) entry which is preliminary data.</text>
</comment>
<evidence type="ECO:0000313" key="1">
    <source>
        <dbReference type="EMBL" id="MPM15531.1"/>
    </source>
</evidence>
<organism evidence="1">
    <name type="scientific">bioreactor metagenome</name>
    <dbReference type="NCBI Taxonomy" id="1076179"/>
    <lineage>
        <taxon>unclassified sequences</taxon>
        <taxon>metagenomes</taxon>
        <taxon>ecological metagenomes</taxon>
    </lineage>
</organism>
<reference evidence="1" key="1">
    <citation type="submission" date="2019-08" db="EMBL/GenBank/DDBJ databases">
        <authorList>
            <person name="Kucharzyk K."/>
            <person name="Murdoch R.W."/>
            <person name="Higgins S."/>
            <person name="Loffler F."/>
        </authorList>
    </citation>
    <scope>NUCLEOTIDE SEQUENCE</scope>
</reference>
<proteinExistence type="predicted"/>
<protein>
    <submittedName>
        <fullName evidence="1">Uncharacterized protein</fullName>
    </submittedName>
</protein>